<comment type="pathway">
    <text evidence="1 9">Amino-acid biosynthesis; L-arginine biosynthesis; N(2)-acetyl-L-ornithine from L-glutamate: step 2/4.</text>
</comment>
<evidence type="ECO:0000256" key="2">
    <source>
        <dbReference type="ARBA" id="ARBA00022571"/>
    </source>
</evidence>
<dbReference type="RefSeq" id="WP_034636081.1">
    <property type="nucleotide sequence ID" value="NZ_CBCSJC010000001.1"/>
</dbReference>
<dbReference type="GO" id="GO:0042450">
    <property type="term" value="P:L-arginine biosynthetic process via ornithine"/>
    <property type="evidence" value="ECO:0007669"/>
    <property type="project" value="UniProtKB-UniRule"/>
</dbReference>
<evidence type="ECO:0000313" key="11">
    <source>
        <dbReference type="EMBL" id="KEK21116.1"/>
    </source>
</evidence>
<evidence type="ECO:0000313" key="12">
    <source>
        <dbReference type="Proteomes" id="UP000027822"/>
    </source>
</evidence>
<keyword evidence="4 9" id="KW-0808">Transferase</keyword>
<keyword evidence="9" id="KW-0963">Cytoplasm</keyword>
<dbReference type="HAMAP" id="MF_00082">
    <property type="entry name" value="ArgB"/>
    <property type="match status" value="1"/>
</dbReference>
<accession>A0A073K3E7</accession>
<dbReference type="Pfam" id="PF00696">
    <property type="entry name" value="AA_kinase"/>
    <property type="match status" value="1"/>
</dbReference>
<gene>
    <name evidence="9" type="primary">argB</name>
    <name evidence="11" type="ORF">BAMA_10015</name>
</gene>
<evidence type="ECO:0000256" key="1">
    <source>
        <dbReference type="ARBA" id="ARBA00004828"/>
    </source>
</evidence>
<dbReference type="InterPro" id="IPR004662">
    <property type="entry name" value="AcgluKinase_fam"/>
</dbReference>
<dbReference type="EC" id="2.7.2.8" evidence="9"/>
<dbReference type="UniPathway" id="UPA00068">
    <property type="reaction ID" value="UER00107"/>
</dbReference>
<organism evidence="11 12">
    <name type="scientific">Bacillus manliponensis</name>
    <dbReference type="NCBI Taxonomy" id="574376"/>
    <lineage>
        <taxon>Bacteria</taxon>
        <taxon>Bacillati</taxon>
        <taxon>Bacillota</taxon>
        <taxon>Bacilli</taxon>
        <taxon>Bacillales</taxon>
        <taxon>Bacillaceae</taxon>
        <taxon>Bacillus</taxon>
        <taxon>Bacillus cereus group</taxon>
    </lineage>
</organism>
<comment type="catalytic activity">
    <reaction evidence="8 9">
        <text>N-acetyl-L-glutamate + ATP = N-acetyl-L-glutamyl 5-phosphate + ADP</text>
        <dbReference type="Rhea" id="RHEA:14629"/>
        <dbReference type="ChEBI" id="CHEBI:30616"/>
        <dbReference type="ChEBI" id="CHEBI:44337"/>
        <dbReference type="ChEBI" id="CHEBI:57936"/>
        <dbReference type="ChEBI" id="CHEBI:456216"/>
        <dbReference type="EC" id="2.7.2.8"/>
    </reaction>
</comment>
<feature type="domain" description="Aspartate/glutamate/uridylate kinase" evidence="10">
    <location>
        <begin position="4"/>
        <end position="230"/>
    </location>
</feature>
<keyword evidence="2 9" id="KW-0055">Arginine biosynthesis</keyword>
<dbReference type="GO" id="GO:0003991">
    <property type="term" value="F:acetylglutamate kinase activity"/>
    <property type="evidence" value="ECO:0007669"/>
    <property type="project" value="UniProtKB-UniRule"/>
</dbReference>
<comment type="function">
    <text evidence="9">Catalyzes the ATP-dependent phosphorylation of N-acetyl-L-glutamate.</text>
</comment>
<dbReference type="GO" id="GO:0005524">
    <property type="term" value="F:ATP binding"/>
    <property type="evidence" value="ECO:0007669"/>
    <property type="project" value="UniProtKB-UniRule"/>
</dbReference>
<dbReference type="NCBIfam" id="TIGR00761">
    <property type="entry name" value="argB"/>
    <property type="match status" value="1"/>
</dbReference>
<dbReference type="InterPro" id="IPR001048">
    <property type="entry name" value="Asp/Glu/Uridylate_kinase"/>
</dbReference>
<keyword evidence="5 9" id="KW-0547">Nucleotide-binding</keyword>
<dbReference type="OrthoDB" id="9803155at2"/>
<evidence type="ECO:0000259" key="10">
    <source>
        <dbReference type="Pfam" id="PF00696"/>
    </source>
</evidence>
<evidence type="ECO:0000256" key="8">
    <source>
        <dbReference type="ARBA" id="ARBA00048141"/>
    </source>
</evidence>
<comment type="subcellular location">
    <subcellularLocation>
        <location evidence="9">Cytoplasm</location>
    </subcellularLocation>
</comment>
<comment type="similarity">
    <text evidence="9">Belongs to the acetylglutamate kinase family. ArgB subfamily.</text>
</comment>
<dbReference type="PANTHER" id="PTHR23342:SF0">
    <property type="entry name" value="N-ACETYLGLUTAMATE SYNTHASE, MITOCHONDRIAL"/>
    <property type="match status" value="1"/>
</dbReference>
<evidence type="ECO:0000256" key="3">
    <source>
        <dbReference type="ARBA" id="ARBA00022605"/>
    </source>
</evidence>
<dbReference type="InterPro" id="IPR037528">
    <property type="entry name" value="ArgB"/>
</dbReference>
<sequence>MKECIVVKCGGSMLERLDELFFQSMKQLVKAYDVIVVHGGGPAIDDMLLKLHISSMKRDGLRVTSKEVMKVVQMVLGGSANKQMVMQLQSYGIDAFGMTGCDGGLLTVKPLENLGYVGEIQNVNIALLQNLLEHGCIPVVAPIGVYQGEAYNINGDTAAASIAVAVGAKKLFFVTDVDGVMCEKQLLRQTDEFQIATLIEKGIITGGMIPKVRAALTSIEMGVKEVAIVNGTKLFVANDGEWIGTTVSKGVNIS</sequence>
<dbReference type="EMBL" id="JOTN01000002">
    <property type="protein sequence ID" value="KEK21116.1"/>
    <property type="molecule type" value="Genomic_DNA"/>
</dbReference>
<name>A0A073K3E7_9BACI</name>
<dbReference type="SUPFAM" id="SSF53633">
    <property type="entry name" value="Carbamate kinase-like"/>
    <property type="match status" value="1"/>
</dbReference>
<comment type="caution">
    <text evidence="11">The sequence shown here is derived from an EMBL/GenBank/DDBJ whole genome shotgun (WGS) entry which is preliminary data.</text>
</comment>
<feature type="site" description="Transition state stabilizer" evidence="9">
    <location>
        <position position="211"/>
    </location>
</feature>
<dbReference type="CDD" id="cd04238">
    <property type="entry name" value="AAK_NAGK-like"/>
    <property type="match status" value="1"/>
</dbReference>
<feature type="site" description="Transition state stabilizer" evidence="9">
    <location>
        <position position="8"/>
    </location>
</feature>
<dbReference type="Proteomes" id="UP000027822">
    <property type="component" value="Unassembled WGS sequence"/>
</dbReference>
<evidence type="ECO:0000256" key="5">
    <source>
        <dbReference type="ARBA" id="ARBA00022741"/>
    </source>
</evidence>
<keyword evidence="3 9" id="KW-0028">Amino-acid biosynthesis</keyword>
<protein>
    <recommendedName>
        <fullName evidence="9">Acetylglutamate kinase</fullName>
        <ecNumber evidence="9">2.7.2.8</ecNumber>
    </recommendedName>
    <alternativeName>
        <fullName evidence="9">N-acetyl-L-glutamate 5-phosphotransferase</fullName>
    </alternativeName>
    <alternativeName>
        <fullName evidence="9">NAG kinase</fullName>
        <shortName evidence="9">NAGK</shortName>
    </alternativeName>
</protein>
<dbReference type="PIRSF" id="PIRSF000728">
    <property type="entry name" value="NAGK"/>
    <property type="match status" value="1"/>
</dbReference>
<evidence type="ECO:0000256" key="4">
    <source>
        <dbReference type="ARBA" id="ARBA00022679"/>
    </source>
</evidence>
<feature type="binding site" evidence="9">
    <location>
        <begin position="40"/>
        <end position="41"/>
    </location>
    <ligand>
        <name>substrate</name>
    </ligand>
</feature>
<dbReference type="PRINTS" id="PR00474">
    <property type="entry name" value="GLU5KINASE"/>
</dbReference>
<dbReference type="PANTHER" id="PTHR23342">
    <property type="entry name" value="N-ACETYLGLUTAMATE SYNTHASE"/>
    <property type="match status" value="1"/>
</dbReference>
<dbReference type="Gene3D" id="3.40.1160.10">
    <property type="entry name" value="Acetylglutamate kinase-like"/>
    <property type="match status" value="1"/>
</dbReference>
<dbReference type="AlphaFoldDB" id="A0A073K3E7"/>
<evidence type="ECO:0000256" key="6">
    <source>
        <dbReference type="ARBA" id="ARBA00022777"/>
    </source>
</evidence>
<dbReference type="InterPro" id="IPR036393">
    <property type="entry name" value="AceGlu_kinase-like_sf"/>
</dbReference>
<keyword evidence="6 9" id="KW-0418">Kinase</keyword>
<keyword evidence="7 9" id="KW-0067">ATP-binding</keyword>
<dbReference type="STRING" id="574376.BAMA_10015"/>
<reference evidence="11 12" key="1">
    <citation type="submission" date="2014-06" db="EMBL/GenBank/DDBJ databases">
        <title>Draft genome sequence of Bacillus manliponensis JCM 15802 (MCCC 1A00708).</title>
        <authorList>
            <person name="Lai Q."/>
            <person name="Liu Y."/>
            <person name="Shao Z."/>
        </authorList>
    </citation>
    <scope>NUCLEOTIDE SEQUENCE [LARGE SCALE GENOMIC DNA]</scope>
    <source>
        <strain evidence="11 12">JCM 15802</strain>
    </source>
</reference>
<dbReference type="eggNOG" id="COG0548">
    <property type="taxonomic scope" value="Bacteria"/>
</dbReference>
<dbReference type="InterPro" id="IPR001057">
    <property type="entry name" value="Glu/AcGlu_kinase"/>
</dbReference>
<feature type="binding site" evidence="9">
    <location>
        <position position="152"/>
    </location>
    <ligand>
        <name>substrate</name>
    </ligand>
</feature>
<keyword evidence="12" id="KW-1185">Reference proteome</keyword>
<dbReference type="GO" id="GO:0005737">
    <property type="term" value="C:cytoplasm"/>
    <property type="evidence" value="ECO:0007669"/>
    <property type="project" value="UniProtKB-SubCell"/>
</dbReference>
<evidence type="ECO:0000256" key="7">
    <source>
        <dbReference type="ARBA" id="ARBA00022840"/>
    </source>
</evidence>
<evidence type="ECO:0000256" key="9">
    <source>
        <dbReference type="HAMAP-Rule" id="MF_00082"/>
    </source>
</evidence>
<proteinExistence type="inferred from homology"/>
<feature type="binding site" evidence="9">
    <location>
        <position position="62"/>
    </location>
    <ligand>
        <name>substrate</name>
    </ligand>
</feature>